<feature type="compositionally biased region" description="Low complexity" evidence="1">
    <location>
        <begin position="225"/>
        <end position="241"/>
    </location>
</feature>
<dbReference type="AlphaFoldDB" id="A0A9Q9HBL3"/>
<dbReference type="EMBL" id="CP080776">
    <property type="protein sequence ID" value="UWP94370.1"/>
    <property type="molecule type" value="Genomic_DNA"/>
</dbReference>
<dbReference type="RefSeq" id="WP_259805530.1">
    <property type="nucleotide sequence ID" value="NZ_CP080776.1"/>
</dbReference>
<evidence type="ECO:0000256" key="2">
    <source>
        <dbReference type="SAM" id="Phobius"/>
    </source>
</evidence>
<keyword evidence="2" id="KW-0472">Membrane</keyword>
<organism evidence="3 4">
    <name type="scientific">Aliiroseovarius crassostreae</name>
    <dbReference type="NCBI Taxonomy" id="154981"/>
    <lineage>
        <taxon>Bacteria</taxon>
        <taxon>Pseudomonadati</taxon>
        <taxon>Pseudomonadota</taxon>
        <taxon>Alphaproteobacteria</taxon>
        <taxon>Rhodobacterales</taxon>
        <taxon>Paracoccaceae</taxon>
        <taxon>Aliiroseovarius</taxon>
    </lineage>
</organism>
<dbReference type="Proteomes" id="UP001057991">
    <property type="component" value="Chromosome"/>
</dbReference>
<feature type="compositionally biased region" description="Pro residues" evidence="1">
    <location>
        <begin position="63"/>
        <end position="97"/>
    </location>
</feature>
<evidence type="ECO:0008006" key="5">
    <source>
        <dbReference type="Google" id="ProtNLM"/>
    </source>
</evidence>
<keyword evidence="2" id="KW-0812">Transmembrane</keyword>
<dbReference type="SUPFAM" id="SSF74653">
    <property type="entry name" value="TolA/TonB C-terminal domain"/>
    <property type="match status" value="1"/>
</dbReference>
<protein>
    <recommendedName>
        <fullName evidence="5">Energy transducer TonB</fullName>
    </recommendedName>
</protein>
<feature type="compositionally biased region" description="Low complexity" evidence="1">
    <location>
        <begin position="165"/>
        <end position="176"/>
    </location>
</feature>
<name>A0A9Q9HBL3_9RHOB</name>
<dbReference type="Gene3D" id="3.30.1150.10">
    <property type="match status" value="1"/>
</dbReference>
<proteinExistence type="predicted"/>
<reference evidence="3" key="1">
    <citation type="submission" date="2021-08" db="EMBL/GenBank/DDBJ databases">
        <authorList>
            <person name="Nwanade C."/>
            <person name="Wang M."/>
            <person name="Masoudi A."/>
            <person name="Yu Z."/>
            <person name="Liu J."/>
        </authorList>
    </citation>
    <scope>NUCLEOTIDE SEQUENCE</scope>
    <source>
        <strain evidence="3">S056</strain>
    </source>
</reference>
<feature type="compositionally biased region" description="Pro residues" evidence="1">
    <location>
        <begin position="105"/>
        <end position="126"/>
    </location>
</feature>
<feature type="transmembrane region" description="Helical" evidence="2">
    <location>
        <begin position="6"/>
        <end position="27"/>
    </location>
</feature>
<evidence type="ECO:0000256" key="1">
    <source>
        <dbReference type="SAM" id="MobiDB-lite"/>
    </source>
</evidence>
<feature type="compositionally biased region" description="Pro residues" evidence="1">
    <location>
        <begin position="208"/>
        <end position="224"/>
    </location>
</feature>
<sequence>MRIGLYISGAGHVLLILWLLFGSLIGWRDDEVKLRVSDVSFISEDEFAAMTAPRPEAAVADTPPAPEPEPTPAPEPEPAPAPEPAPQPRPEPTPEPTPEPEPEPTPEPAPEPEPIPDPVPEPPAPEPALQDAPRVAPTPAPKPAPEAEVAPERVEAPSPQEDADATPTPEVVPTAPQEATTEIVTEAKTAAPTSSARPRVRPQNLDKPTPPKPPQPEPAQPEPQAPASAAANAVASAVNDAIAGGERDTPQQDAPEGPPLTRGEKEGLRLAVKQCWNIGSSSSDALRTTVVVMVDMDRDGKPKAVRLASWDGPSQSAADIAYQAARRAVLICGRSGFDLPQEKYGQWRQIEMTFNPDKMRIK</sequence>
<gene>
    <name evidence="3" type="ORF">K3X48_08930</name>
</gene>
<evidence type="ECO:0000313" key="3">
    <source>
        <dbReference type="EMBL" id="UWP94370.1"/>
    </source>
</evidence>
<keyword evidence="2" id="KW-1133">Transmembrane helix</keyword>
<feature type="region of interest" description="Disordered" evidence="1">
    <location>
        <begin position="52"/>
        <end position="263"/>
    </location>
</feature>
<evidence type="ECO:0000313" key="4">
    <source>
        <dbReference type="Proteomes" id="UP001057991"/>
    </source>
</evidence>
<accession>A0A9Q9HBL3</accession>